<dbReference type="Gene3D" id="3.40.50.300">
    <property type="entry name" value="P-loop containing nucleotide triphosphate hydrolases"/>
    <property type="match status" value="1"/>
</dbReference>
<dbReference type="PANTHER" id="PTHR30572">
    <property type="entry name" value="MEMBRANE COMPONENT OF TRANSPORTER-RELATED"/>
    <property type="match status" value="1"/>
</dbReference>
<sequence>MNKEIDPAVVETVQAAGVRDSDETPLIELRGVTKTYRNGGLEVEVLHGIDLKIYEGEFVAIMGASGSGKSTLMNILGCLDRPSTGNYYFMGRDVSDFGRDERALLRRDDFGFVFQSYNLIASASAAENVEVPAMYSGLPPAERHARAQALLAELGLADRSHHRPNQLSGGQQQRVSISRALMNGGRIILADEPTGALDSKSGQDVMKLLADLSSRGHTVLLITHAKEVADHAQRLIEIKDGHILSDPGPAHPSPTQTDFVRPVVAGIGSRLTDMLEAAKMALRSLRANFFRSVLTLLGIVIGVASVIAMLAIGDGAKAEVVERISAMGSNLLLVRPGAPNQRGFNSTATLVVDDVKAIDDLPNVLAAVPEQSSSVTLRFGTSDTSTSVTGTSAKFPLARQWPVAQGTFFSEDDETNYAAVAVLGKTTANALFGDSNPIGEFVLINNLLFQVVGIMSERGASPMGSDQDDVVFVPYSTSSLRLSGQRYLRNVTVAVENVDHIDDTQEEVDKLLLERHGTVDYQIRNMASIMEAMEQTQNTLTILLGSIAAISLLVGGIGVMNIMLVSVTERTREIGIRMATGARESNIMQQFLIEAVVVSAIGGAIGVVFGLATAAVIDAFGTPIKYSAAPVLLAFGCAFMTGLLFGYLPAKKAAQLDPVVALSAE</sequence>
<dbReference type="Proteomes" id="UP000294737">
    <property type="component" value="Unassembled WGS sequence"/>
</dbReference>
<gene>
    <name evidence="16" type="ORF">EV677_1909</name>
</gene>
<evidence type="ECO:0000256" key="3">
    <source>
        <dbReference type="ARBA" id="ARBA00022475"/>
    </source>
</evidence>
<feature type="transmembrane region" description="Helical" evidence="14">
    <location>
        <begin position="629"/>
        <end position="648"/>
    </location>
</feature>
<comment type="similarity">
    <text evidence="12">Belongs to the ABC transporter superfamily. Macrolide exporter (TC 3.A.1.122) family.</text>
</comment>
<dbReference type="Pfam" id="PF12704">
    <property type="entry name" value="MacB_PCD"/>
    <property type="match status" value="1"/>
</dbReference>
<dbReference type="GO" id="GO:0016887">
    <property type="term" value="F:ATP hydrolysis activity"/>
    <property type="evidence" value="ECO:0007669"/>
    <property type="project" value="InterPro"/>
</dbReference>
<keyword evidence="7 16" id="KW-0067">ATP-binding</keyword>
<dbReference type="GO" id="GO:0098796">
    <property type="term" value="C:membrane protein complex"/>
    <property type="evidence" value="ECO:0007669"/>
    <property type="project" value="UniProtKB-ARBA"/>
</dbReference>
<keyword evidence="17" id="KW-1185">Reference proteome</keyword>
<dbReference type="InterPro" id="IPR050250">
    <property type="entry name" value="Macrolide_Exporter_MacB"/>
</dbReference>
<dbReference type="GO" id="GO:0022857">
    <property type="term" value="F:transmembrane transporter activity"/>
    <property type="evidence" value="ECO:0007669"/>
    <property type="project" value="TreeGrafter"/>
</dbReference>
<evidence type="ECO:0000256" key="2">
    <source>
        <dbReference type="ARBA" id="ARBA00022448"/>
    </source>
</evidence>
<evidence type="ECO:0000256" key="10">
    <source>
        <dbReference type="ARBA" id="ARBA00023136"/>
    </source>
</evidence>
<reference evidence="16 17" key="1">
    <citation type="submission" date="2019-03" db="EMBL/GenBank/DDBJ databases">
        <title>Genomic Encyclopedia of Type Strains, Phase IV (KMG-IV): sequencing the most valuable type-strain genomes for metagenomic binning, comparative biology and taxonomic classification.</title>
        <authorList>
            <person name="Goeker M."/>
        </authorList>
    </citation>
    <scope>NUCLEOTIDE SEQUENCE [LARGE SCALE GENOMIC DNA]</scope>
    <source>
        <strain evidence="16 17">DSM 18555</strain>
    </source>
</reference>
<keyword evidence="3" id="KW-1003">Cell membrane</keyword>
<evidence type="ECO:0000256" key="11">
    <source>
        <dbReference type="ARBA" id="ARBA00023251"/>
    </source>
</evidence>
<evidence type="ECO:0000259" key="15">
    <source>
        <dbReference type="PROSITE" id="PS50893"/>
    </source>
</evidence>
<dbReference type="PANTHER" id="PTHR30572:SF14">
    <property type="entry name" value="MACROLIDE EXPORT ATP-BINDING_PERMEASE PROTEIN MACB"/>
    <property type="match status" value="1"/>
</dbReference>
<dbReference type="PROSITE" id="PS00211">
    <property type="entry name" value="ABC_TRANSPORTER_1"/>
    <property type="match status" value="1"/>
</dbReference>
<comment type="caution">
    <text evidence="16">The sequence shown here is derived from an EMBL/GenBank/DDBJ whole genome shotgun (WGS) entry which is preliminary data.</text>
</comment>
<dbReference type="EMBL" id="SNWF01000005">
    <property type="protein sequence ID" value="TDN89845.1"/>
    <property type="molecule type" value="Genomic_DNA"/>
</dbReference>
<name>A0A4R6G7U5_9BURK</name>
<keyword evidence="9 14" id="KW-1133">Transmembrane helix</keyword>
<dbReference type="SMART" id="SM00382">
    <property type="entry name" value="AAA"/>
    <property type="match status" value="1"/>
</dbReference>
<dbReference type="CDD" id="cd03255">
    <property type="entry name" value="ABC_MJ0796_LolCDE_FtsE"/>
    <property type="match status" value="1"/>
</dbReference>
<dbReference type="InterPro" id="IPR017911">
    <property type="entry name" value="MacB-like_ATP-bd"/>
</dbReference>
<evidence type="ECO:0000256" key="5">
    <source>
        <dbReference type="ARBA" id="ARBA00022692"/>
    </source>
</evidence>
<evidence type="ECO:0000256" key="6">
    <source>
        <dbReference type="ARBA" id="ARBA00022741"/>
    </source>
</evidence>
<keyword evidence="10 14" id="KW-0472">Membrane</keyword>
<evidence type="ECO:0000256" key="14">
    <source>
        <dbReference type="SAM" id="Phobius"/>
    </source>
</evidence>
<evidence type="ECO:0000256" key="1">
    <source>
        <dbReference type="ARBA" id="ARBA00004429"/>
    </source>
</evidence>
<dbReference type="GO" id="GO:0005524">
    <property type="term" value="F:ATP binding"/>
    <property type="evidence" value="ECO:0007669"/>
    <property type="project" value="UniProtKB-KW"/>
</dbReference>
<feature type="transmembrane region" description="Helical" evidence="14">
    <location>
        <begin position="289"/>
        <end position="312"/>
    </location>
</feature>
<keyword evidence="8" id="KW-1278">Translocase</keyword>
<evidence type="ECO:0000256" key="13">
    <source>
        <dbReference type="ARBA" id="ARBA00041199"/>
    </source>
</evidence>
<evidence type="ECO:0000256" key="9">
    <source>
        <dbReference type="ARBA" id="ARBA00022989"/>
    </source>
</evidence>
<dbReference type="SUPFAM" id="SSF52540">
    <property type="entry name" value="P-loop containing nucleoside triphosphate hydrolases"/>
    <property type="match status" value="1"/>
</dbReference>
<organism evidence="16 17">
    <name type="scientific">Herminiimonas fonticola</name>
    <dbReference type="NCBI Taxonomy" id="303380"/>
    <lineage>
        <taxon>Bacteria</taxon>
        <taxon>Pseudomonadati</taxon>
        <taxon>Pseudomonadota</taxon>
        <taxon>Betaproteobacteria</taxon>
        <taxon>Burkholderiales</taxon>
        <taxon>Oxalobacteraceae</taxon>
        <taxon>Herminiimonas</taxon>
    </lineage>
</organism>
<dbReference type="Pfam" id="PF02687">
    <property type="entry name" value="FtsX"/>
    <property type="match status" value="1"/>
</dbReference>
<dbReference type="InterPro" id="IPR027417">
    <property type="entry name" value="P-loop_NTPase"/>
</dbReference>
<comment type="subcellular location">
    <subcellularLocation>
        <location evidence="1">Cell inner membrane</location>
        <topology evidence="1">Multi-pass membrane protein</topology>
    </subcellularLocation>
</comment>
<keyword evidence="2" id="KW-0813">Transport</keyword>
<dbReference type="InterPro" id="IPR003838">
    <property type="entry name" value="ABC3_permease_C"/>
</dbReference>
<dbReference type="GO" id="GO:0005886">
    <property type="term" value="C:plasma membrane"/>
    <property type="evidence" value="ECO:0007669"/>
    <property type="project" value="UniProtKB-SubCell"/>
</dbReference>
<keyword evidence="5 14" id="KW-0812">Transmembrane</keyword>
<dbReference type="PROSITE" id="PS50893">
    <property type="entry name" value="ABC_TRANSPORTER_2"/>
    <property type="match status" value="1"/>
</dbReference>
<dbReference type="AlphaFoldDB" id="A0A4R6G7U5"/>
<dbReference type="FunFam" id="3.40.50.300:FF:000032">
    <property type="entry name" value="Export ABC transporter ATP-binding protein"/>
    <property type="match status" value="1"/>
</dbReference>
<feature type="transmembrane region" description="Helical" evidence="14">
    <location>
        <begin position="542"/>
        <end position="567"/>
    </location>
</feature>
<evidence type="ECO:0000313" key="17">
    <source>
        <dbReference type="Proteomes" id="UP000294737"/>
    </source>
</evidence>
<feature type="transmembrane region" description="Helical" evidence="14">
    <location>
        <begin position="591"/>
        <end position="617"/>
    </location>
</feature>
<evidence type="ECO:0000256" key="12">
    <source>
        <dbReference type="ARBA" id="ARBA00038388"/>
    </source>
</evidence>
<dbReference type="Pfam" id="PF00005">
    <property type="entry name" value="ABC_tran"/>
    <property type="match status" value="1"/>
</dbReference>
<keyword evidence="6" id="KW-0547">Nucleotide-binding</keyword>
<keyword evidence="4" id="KW-0997">Cell inner membrane</keyword>
<dbReference type="InterPro" id="IPR025857">
    <property type="entry name" value="MacB_PCD"/>
</dbReference>
<proteinExistence type="inferred from homology"/>
<protein>
    <recommendedName>
        <fullName evidence="13">Pyoverdine export ATP-binding/permease protein PvdT</fullName>
    </recommendedName>
</protein>
<evidence type="ECO:0000256" key="7">
    <source>
        <dbReference type="ARBA" id="ARBA00022840"/>
    </source>
</evidence>
<dbReference type="GO" id="GO:0046677">
    <property type="term" value="P:response to antibiotic"/>
    <property type="evidence" value="ECO:0007669"/>
    <property type="project" value="UniProtKB-KW"/>
</dbReference>
<keyword evidence="11" id="KW-0046">Antibiotic resistance</keyword>
<dbReference type="RefSeq" id="WP_241523053.1">
    <property type="nucleotide sequence ID" value="NZ_PTLZ01000002.1"/>
</dbReference>
<dbReference type="InterPro" id="IPR003593">
    <property type="entry name" value="AAA+_ATPase"/>
</dbReference>
<dbReference type="InterPro" id="IPR003439">
    <property type="entry name" value="ABC_transporter-like_ATP-bd"/>
</dbReference>
<accession>A0A4R6G7U5</accession>
<evidence type="ECO:0000313" key="16">
    <source>
        <dbReference type="EMBL" id="TDN89845.1"/>
    </source>
</evidence>
<dbReference type="InterPro" id="IPR017871">
    <property type="entry name" value="ABC_transporter-like_CS"/>
</dbReference>
<evidence type="ECO:0000256" key="8">
    <source>
        <dbReference type="ARBA" id="ARBA00022967"/>
    </source>
</evidence>
<evidence type="ECO:0000256" key="4">
    <source>
        <dbReference type="ARBA" id="ARBA00022519"/>
    </source>
</evidence>
<feature type="domain" description="ABC transporter" evidence="15">
    <location>
        <begin position="27"/>
        <end position="265"/>
    </location>
</feature>